<reference evidence="2 3" key="1">
    <citation type="submission" date="2021-06" db="EMBL/GenBank/DDBJ databases">
        <authorList>
            <person name="Palmer J.M."/>
        </authorList>
    </citation>
    <scope>NUCLEOTIDE SEQUENCE [LARGE SCALE GENOMIC DNA]</scope>
    <source>
        <strain evidence="2 3">MEX-2019</strain>
        <tissue evidence="2">Muscle</tissue>
    </source>
</reference>
<evidence type="ECO:0000313" key="2">
    <source>
        <dbReference type="EMBL" id="KAK5618797.1"/>
    </source>
</evidence>
<feature type="compositionally biased region" description="Low complexity" evidence="1">
    <location>
        <begin position="33"/>
        <end position="45"/>
    </location>
</feature>
<dbReference type="EMBL" id="JAHHUM010000600">
    <property type="protein sequence ID" value="KAK5618797.1"/>
    <property type="molecule type" value="Genomic_DNA"/>
</dbReference>
<accession>A0AAV9SD72</accession>
<name>A0AAV9SD72_9TELE</name>
<dbReference type="Proteomes" id="UP001311232">
    <property type="component" value="Unassembled WGS sequence"/>
</dbReference>
<sequence>METGRLPQHEPRLVPDELHPRKANKDTFTKAHPLGPRLGTGTGPREPNESWDQHPQLTWNSPNPDPQPRHPVPHPEKPPTPNEEEPAGSVQRRPRVWLIATRICHTKEGTQPTHPTTPKPKGPSHQRAQSMMPPSPASDSSNSQPTPDLPRTSRAVSHKSIATKAPGHSP</sequence>
<dbReference type="AlphaFoldDB" id="A0AAV9SD72"/>
<proteinExistence type="predicted"/>
<evidence type="ECO:0000256" key="1">
    <source>
        <dbReference type="SAM" id="MobiDB-lite"/>
    </source>
</evidence>
<feature type="compositionally biased region" description="Basic and acidic residues" evidence="1">
    <location>
        <begin position="7"/>
        <end position="29"/>
    </location>
</feature>
<feature type="compositionally biased region" description="Low complexity" evidence="1">
    <location>
        <begin position="128"/>
        <end position="145"/>
    </location>
</feature>
<keyword evidence="3" id="KW-1185">Reference proteome</keyword>
<protein>
    <submittedName>
        <fullName evidence="2">Uncharacterized protein</fullName>
    </submittedName>
</protein>
<gene>
    <name evidence="2" type="ORF">CRENBAI_011690</name>
</gene>
<organism evidence="2 3">
    <name type="scientific">Crenichthys baileyi</name>
    <name type="common">White River springfish</name>
    <dbReference type="NCBI Taxonomy" id="28760"/>
    <lineage>
        <taxon>Eukaryota</taxon>
        <taxon>Metazoa</taxon>
        <taxon>Chordata</taxon>
        <taxon>Craniata</taxon>
        <taxon>Vertebrata</taxon>
        <taxon>Euteleostomi</taxon>
        <taxon>Actinopterygii</taxon>
        <taxon>Neopterygii</taxon>
        <taxon>Teleostei</taxon>
        <taxon>Neoteleostei</taxon>
        <taxon>Acanthomorphata</taxon>
        <taxon>Ovalentaria</taxon>
        <taxon>Atherinomorphae</taxon>
        <taxon>Cyprinodontiformes</taxon>
        <taxon>Goodeidae</taxon>
        <taxon>Crenichthys</taxon>
    </lineage>
</organism>
<feature type="region of interest" description="Disordered" evidence="1">
    <location>
        <begin position="1"/>
        <end position="170"/>
    </location>
</feature>
<comment type="caution">
    <text evidence="2">The sequence shown here is derived from an EMBL/GenBank/DDBJ whole genome shotgun (WGS) entry which is preliminary data.</text>
</comment>
<evidence type="ECO:0000313" key="3">
    <source>
        <dbReference type="Proteomes" id="UP001311232"/>
    </source>
</evidence>